<dbReference type="AlphaFoldDB" id="A0A9D4SD04"/>
<keyword evidence="16 22" id="KW-0472">Membrane</keyword>
<dbReference type="InterPro" id="IPR017194">
    <property type="entry name" value="Transform_growth_fac-b_typ-2"/>
</dbReference>
<dbReference type="InterPro" id="IPR017441">
    <property type="entry name" value="Protein_kinase_ATP_BS"/>
</dbReference>
<comment type="cofactor">
    <cofactor evidence="1">
        <name>Mn(2+)</name>
        <dbReference type="ChEBI" id="CHEBI:29035"/>
    </cofactor>
</comment>
<protein>
    <recommendedName>
        <fullName evidence="5">receptor protein serine/threonine kinase</fullName>
        <ecNumber evidence="5">2.7.11.30</ecNumber>
    </recommendedName>
</protein>
<evidence type="ECO:0000256" key="8">
    <source>
        <dbReference type="ARBA" id="ARBA00022692"/>
    </source>
</evidence>
<evidence type="ECO:0000256" key="11">
    <source>
        <dbReference type="ARBA" id="ARBA00022741"/>
    </source>
</evidence>
<keyword evidence="10" id="KW-0732">Signal</keyword>
<dbReference type="SMART" id="SM00467">
    <property type="entry name" value="GS"/>
    <property type="match status" value="1"/>
</dbReference>
<keyword evidence="14" id="KW-0460">Magnesium</keyword>
<dbReference type="SMART" id="SM00220">
    <property type="entry name" value="S_TKc"/>
    <property type="match status" value="1"/>
</dbReference>
<feature type="binding site" evidence="19">
    <location>
        <position position="259"/>
    </location>
    <ligand>
        <name>ATP</name>
        <dbReference type="ChEBI" id="CHEBI:30616"/>
    </ligand>
</feature>
<feature type="domain" description="GS" evidence="24">
    <location>
        <begin position="193"/>
        <end position="231"/>
    </location>
</feature>
<dbReference type="Proteomes" id="UP000828236">
    <property type="component" value="Unassembled WGS sequence"/>
</dbReference>
<dbReference type="InterPro" id="IPR001245">
    <property type="entry name" value="Ser-Thr/Tyr_kinase_cat_dom"/>
</dbReference>
<dbReference type="InterPro" id="IPR045860">
    <property type="entry name" value="Snake_toxin-like_sf"/>
</dbReference>
<dbReference type="PROSITE" id="PS00108">
    <property type="entry name" value="PROTEIN_KINASE_ST"/>
    <property type="match status" value="1"/>
</dbReference>
<keyword evidence="9" id="KW-0479">Metal-binding</keyword>
<reference evidence="25" key="1">
    <citation type="submission" date="2020-06" db="EMBL/GenBank/DDBJ databases">
        <authorList>
            <person name="Ji K."/>
            <person name="Li J."/>
        </authorList>
    </citation>
    <scope>NUCLEOTIDE SEQUENCE</scope>
    <source>
        <strain evidence="25">JKM2019</strain>
        <tissue evidence="25">Whole body</tissue>
    </source>
</reference>
<evidence type="ECO:0000256" key="18">
    <source>
        <dbReference type="PIRSR" id="PIRSR037393-1"/>
    </source>
</evidence>
<comment type="caution">
    <text evidence="25">The sequence shown here is derived from an EMBL/GenBank/DDBJ whole genome shotgun (WGS) entry which is preliminary data.</text>
</comment>
<organism evidence="25">
    <name type="scientific">Dermatophagoides farinae</name>
    <name type="common">American house dust mite</name>
    <dbReference type="NCBI Taxonomy" id="6954"/>
    <lineage>
        <taxon>Eukaryota</taxon>
        <taxon>Metazoa</taxon>
        <taxon>Ecdysozoa</taxon>
        <taxon>Arthropoda</taxon>
        <taxon>Chelicerata</taxon>
        <taxon>Arachnida</taxon>
        <taxon>Acari</taxon>
        <taxon>Acariformes</taxon>
        <taxon>Sarcoptiformes</taxon>
        <taxon>Astigmata</taxon>
        <taxon>Psoroptidia</taxon>
        <taxon>Analgoidea</taxon>
        <taxon>Pyroglyphidae</taxon>
        <taxon>Dermatophagoidinae</taxon>
        <taxon>Dermatophagoides</taxon>
    </lineage>
</organism>
<evidence type="ECO:0000256" key="2">
    <source>
        <dbReference type="ARBA" id="ARBA00001946"/>
    </source>
</evidence>
<dbReference type="Gene3D" id="2.10.60.10">
    <property type="entry name" value="CD59"/>
    <property type="match status" value="1"/>
</dbReference>
<dbReference type="PROSITE" id="PS50011">
    <property type="entry name" value="PROTEIN_KINASE_DOM"/>
    <property type="match status" value="1"/>
</dbReference>
<dbReference type="PANTHER" id="PTHR23255:SF72">
    <property type="entry name" value="RECEPTOR PROTEIN SERINE_THREONINE KINASE"/>
    <property type="match status" value="1"/>
</dbReference>
<evidence type="ECO:0000256" key="13">
    <source>
        <dbReference type="ARBA" id="ARBA00022840"/>
    </source>
</evidence>
<name>A0A9D4SD04_DERFA</name>
<comment type="cofactor">
    <cofactor evidence="2">
        <name>Mg(2+)</name>
        <dbReference type="ChEBI" id="CHEBI:18420"/>
    </cofactor>
</comment>
<dbReference type="EC" id="2.7.11.30" evidence="5"/>
<dbReference type="GO" id="GO:0005524">
    <property type="term" value="F:ATP binding"/>
    <property type="evidence" value="ECO:0007669"/>
    <property type="project" value="UniProtKB-UniRule"/>
</dbReference>
<evidence type="ECO:0000256" key="16">
    <source>
        <dbReference type="ARBA" id="ARBA00023136"/>
    </source>
</evidence>
<evidence type="ECO:0000256" key="4">
    <source>
        <dbReference type="ARBA" id="ARBA00009605"/>
    </source>
</evidence>
<keyword evidence="6" id="KW-0723">Serine/threonine-protein kinase</keyword>
<evidence type="ECO:0000256" key="3">
    <source>
        <dbReference type="ARBA" id="ARBA00004479"/>
    </source>
</evidence>
<evidence type="ECO:0000256" key="9">
    <source>
        <dbReference type="ARBA" id="ARBA00022723"/>
    </source>
</evidence>
<keyword evidence="20" id="KW-1015">Disulfide bond</keyword>
<dbReference type="InterPro" id="IPR000719">
    <property type="entry name" value="Prot_kinase_dom"/>
</dbReference>
<comment type="similarity">
    <text evidence="4">Belongs to the protein kinase superfamily. TKL Ser/Thr protein kinase family. TGFB receptor subfamily.</text>
</comment>
<dbReference type="Pfam" id="PF07714">
    <property type="entry name" value="PK_Tyr_Ser-Thr"/>
    <property type="match status" value="1"/>
</dbReference>
<dbReference type="PROSITE" id="PS00107">
    <property type="entry name" value="PROTEIN_KINASE_ATP"/>
    <property type="match status" value="1"/>
</dbReference>
<evidence type="ECO:0000256" key="6">
    <source>
        <dbReference type="ARBA" id="ARBA00022527"/>
    </source>
</evidence>
<evidence type="ECO:0000256" key="17">
    <source>
        <dbReference type="ARBA" id="ARBA00023170"/>
    </source>
</evidence>
<feature type="binding site" evidence="19">
    <location>
        <begin position="238"/>
        <end position="246"/>
    </location>
    <ligand>
        <name>ATP</name>
        <dbReference type="ChEBI" id="CHEBI:30616"/>
    </ligand>
</feature>
<feature type="transmembrane region" description="Helical" evidence="22">
    <location>
        <begin position="123"/>
        <end position="146"/>
    </location>
</feature>
<dbReference type="GO" id="GO:0071363">
    <property type="term" value="P:cellular response to growth factor stimulus"/>
    <property type="evidence" value="ECO:0007669"/>
    <property type="project" value="TreeGrafter"/>
</dbReference>
<keyword evidence="13 19" id="KW-0067">ATP-binding</keyword>
<feature type="binding site" evidence="21">
    <location>
        <position position="260"/>
    </location>
    <ligand>
        <name>ATP</name>
        <dbReference type="ChEBI" id="CHEBI:30616"/>
    </ligand>
</feature>
<evidence type="ECO:0000313" key="25">
    <source>
        <dbReference type="EMBL" id="KAH7637629.1"/>
    </source>
</evidence>
<dbReference type="InterPro" id="IPR000333">
    <property type="entry name" value="TGFB_receptor"/>
</dbReference>
<comment type="subcellular location">
    <subcellularLocation>
        <location evidence="3">Membrane</location>
        <topology evidence="3">Single-pass type I membrane protein</topology>
    </subcellularLocation>
</comment>
<dbReference type="InterPro" id="IPR003605">
    <property type="entry name" value="GS_dom"/>
</dbReference>
<evidence type="ECO:0000256" key="21">
    <source>
        <dbReference type="PROSITE-ProRule" id="PRU10141"/>
    </source>
</evidence>
<dbReference type="EMBL" id="SDOV01000008">
    <property type="protein sequence ID" value="KAH7637629.1"/>
    <property type="molecule type" value="Genomic_DNA"/>
</dbReference>
<dbReference type="GO" id="GO:0046872">
    <property type="term" value="F:metal ion binding"/>
    <property type="evidence" value="ECO:0007669"/>
    <property type="project" value="InterPro"/>
</dbReference>
<evidence type="ECO:0000256" key="10">
    <source>
        <dbReference type="ARBA" id="ARBA00022729"/>
    </source>
</evidence>
<feature type="active site" description="Proton acceptor" evidence="18">
    <location>
        <position position="361"/>
    </location>
</feature>
<dbReference type="PROSITE" id="PS51256">
    <property type="entry name" value="GS"/>
    <property type="match status" value="1"/>
</dbReference>
<feature type="disulfide bond" evidence="20">
    <location>
        <begin position="86"/>
        <end position="91"/>
    </location>
</feature>
<gene>
    <name evidence="25" type="ORF">HUG17_8733</name>
</gene>
<evidence type="ECO:0000256" key="19">
    <source>
        <dbReference type="PIRSR" id="PIRSR037393-2"/>
    </source>
</evidence>
<keyword evidence="15 22" id="KW-1133">Transmembrane helix</keyword>
<dbReference type="GO" id="GO:0070724">
    <property type="term" value="C:BMP receptor complex"/>
    <property type="evidence" value="ECO:0007669"/>
    <property type="project" value="TreeGrafter"/>
</dbReference>
<dbReference type="SUPFAM" id="SSF56112">
    <property type="entry name" value="Protein kinase-like (PK-like)"/>
    <property type="match status" value="1"/>
</dbReference>
<proteinExistence type="inferred from homology"/>
<evidence type="ECO:0000256" key="7">
    <source>
        <dbReference type="ARBA" id="ARBA00022679"/>
    </source>
</evidence>
<evidence type="ECO:0000256" key="1">
    <source>
        <dbReference type="ARBA" id="ARBA00001936"/>
    </source>
</evidence>
<evidence type="ECO:0000256" key="20">
    <source>
        <dbReference type="PIRSR" id="PIRSR037393-3"/>
    </source>
</evidence>
<accession>A0A9D4SD04</accession>
<evidence type="ECO:0000256" key="5">
    <source>
        <dbReference type="ARBA" id="ARBA00012401"/>
    </source>
</evidence>
<dbReference type="Gene3D" id="3.30.200.20">
    <property type="entry name" value="Phosphorylase Kinase, domain 1"/>
    <property type="match status" value="1"/>
</dbReference>
<evidence type="ECO:0000259" key="23">
    <source>
        <dbReference type="PROSITE" id="PS50011"/>
    </source>
</evidence>
<keyword evidence="7" id="KW-0808">Transferase</keyword>
<sequence>MYTFKCHHCEDDDCFNEAIALNPEHYCISLVGKCFTFVDFYDKSSIIYKRGCVDNNLSCLPHLEGPIDQNQHHHITNGVDSYIKCCSQQFCNDDDFMKFDLNANGDGDGDEFKTNEFLYITPLSIFIIMIIILFIISMALFTYYFIQIRRRKSILKGSSYGNDHLDLMEKIHLNNDHHHSKQQQVANVQYRSPELKISLPGDSTLRALEESCSSGSGWGAFILTQRTISKQITLIQCVGKGRYGEVWKGLFQYEAVAVKKFLSRDEASFNREIEIYTHSNLNKHENILSFIGADVTSENSCTRLWLVTAYHELGSLFDFLSQNILSFTDMISIMASIANGLTYLHTENFGTQKKVAIAHRDIKSKNILMKSRSVCCIADFGLAVTKQITGLLDVGRNNYRVGTKRYMAPEVLDDSFGKDVFTAYTCADIYSFALVLWEILRRLDLPPLSNYEVPYQYKVPSDPSFEDMHKIVCVEQFRPEIPLHLEMNTEMPSLQTICKIIRESWSKNPFSRLNALRIKKSLINLMSTTTTILTNVNNSNNNNII</sequence>
<keyword evidence="12 25" id="KW-0418">Kinase</keyword>
<dbReference type="PANTHER" id="PTHR23255">
    <property type="entry name" value="TRANSFORMING GROWTH FACTOR-BETA RECEPTOR TYPE I AND II"/>
    <property type="match status" value="1"/>
</dbReference>
<evidence type="ECO:0000256" key="14">
    <source>
        <dbReference type="ARBA" id="ARBA00022842"/>
    </source>
</evidence>
<dbReference type="GO" id="GO:0004675">
    <property type="term" value="F:transmembrane receptor protein serine/threonine kinase activity"/>
    <property type="evidence" value="ECO:0007669"/>
    <property type="project" value="UniProtKB-EC"/>
</dbReference>
<feature type="domain" description="Protein kinase" evidence="23">
    <location>
        <begin position="232"/>
        <end position="523"/>
    </location>
</feature>
<dbReference type="InterPro" id="IPR008271">
    <property type="entry name" value="Ser/Thr_kinase_AS"/>
</dbReference>
<dbReference type="PIRSF" id="PIRSF037393">
    <property type="entry name" value="TGFRII"/>
    <property type="match status" value="1"/>
</dbReference>
<evidence type="ECO:0000256" key="12">
    <source>
        <dbReference type="ARBA" id="ARBA00022777"/>
    </source>
</evidence>
<keyword evidence="17" id="KW-0675">Receptor</keyword>
<reference evidence="25" key="2">
    <citation type="journal article" date="2021" name="World Allergy Organ. J.">
        <title>Chromosome-level assembly of Dermatophagoides farinae genome and transcriptome reveals two novel allergens Der f 37 and Der f 39.</title>
        <authorList>
            <person name="Chen J."/>
            <person name="Cai Z."/>
            <person name="Fan D."/>
            <person name="Hu J."/>
            <person name="Hou Y."/>
            <person name="He Y."/>
            <person name="Zhang Z."/>
            <person name="Zhao Z."/>
            <person name="Gao P."/>
            <person name="Hu W."/>
            <person name="Sun J."/>
            <person name="Li J."/>
            <person name="Ji K."/>
        </authorList>
    </citation>
    <scope>NUCLEOTIDE SEQUENCE</scope>
    <source>
        <strain evidence="25">JKM2019</strain>
    </source>
</reference>
<evidence type="ECO:0000256" key="15">
    <source>
        <dbReference type="ARBA" id="ARBA00022989"/>
    </source>
</evidence>
<keyword evidence="11 19" id="KW-0547">Nucleotide-binding</keyword>
<evidence type="ECO:0000259" key="24">
    <source>
        <dbReference type="PROSITE" id="PS51256"/>
    </source>
</evidence>
<evidence type="ECO:0000256" key="22">
    <source>
        <dbReference type="SAM" id="Phobius"/>
    </source>
</evidence>
<dbReference type="InterPro" id="IPR011009">
    <property type="entry name" value="Kinase-like_dom_sf"/>
</dbReference>
<dbReference type="Gene3D" id="1.10.510.10">
    <property type="entry name" value="Transferase(Phosphotransferase) domain 1"/>
    <property type="match status" value="1"/>
</dbReference>
<keyword evidence="8 22" id="KW-0812">Transmembrane</keyword>